<dbReference type="Gene3D" id="1.25.40.20">
    <property type="entry name" value="Ankyrin repeat-containing domain"/>
    <property type="match status" value="2"/>
</dbReference>
<evidence type="ECO:0000313" key="5">
    <source>
        <dbReference type="Proteomes" id="UP000192738"/>
    </source>
</evidence>
<accession>A0A1W1ZL25</accession>
<dbReference type="InterPro" id="IPR002110">
    <property type="entry name" value="Ankyrin_rpt"/>
</dbReference>
<dbReference type="SUPFAM" id="SSF48403">
    <property type="entry name" value="Ankyrin repeat"/>
    <property type="match status" value="1"/>
</dbReference>
<name>A0A1W1ZL25_9FIRM</name>
<evidence type="ECO:0000256" key="2">
    <source>
        <dbReference type="ARBA" id="ARBA00023043"/>
    </source>
</evidence>
<dbReference type="InterPro" id="IPR036770">
    <property type="entry name" value="Ankyrin_rpt-contain_sf"/>
</dbReference>
<protein>
    <submittedName>
        <fullName evidence="4">Ankyrin repeat-containing protein</fullName>
    </submittedName>
</protein>
<evidence type="ECO:0000256" key="1">
    <source>
        <dbReference type="ARBA" id="ARBA00022737"/>
    </source>
</evidence>
<feature type="repeat" description="ANK" evidence="3">
    <location>
        <begin position="150"/>
        <end position="182"/>
    </location>
</feature>
<dbReference type="PANTHER" id="PTHR24126">
    <property type="entry name" value="ANKYRIN REPEAT, PH AND SEC7 DOMAIN CONTAINING PROTEIN SECG-RELATED"/>
    <property type="match status" value="1"/>
</dbReference>
<organism evidence="4 5">
    <name type="scientific">Sporomusa malonica</name>
    <dbReference type="NCBI Taxonomy" id="112901"/>
    <lineage>
        <taxon>Bacteria</taxon>
        <taxon>Bacillati</taxon>
        <taxon>Bacillota</taxon>
        <taxon>Negativicutes</taxon>
        <taxon>Selenomonadales</taxon>
        <taxon>Sporomusaceae</taxon>
        <taxon>Sporomusa</taxon>
    </lineage>
</organism>
<dbReference type="PROSITE" id="PS50297">
    <property type="entry name" value="ANK_REP_REGION"/>
    <property type="match status" value="3"/>
</dbReference>
<dbReference type="Proteomes" id="UP000192738">
    <property type="component" value="Unassembled WGS sequence"/>
</dbReference>
<dbReference type="STRING" id="112901.SAMN04488500_1043"/>
<proteinExistence type="predicted"/>
<reference evidence="4 5" key="1">
    <citation type="submission" date="2017-04" db="EMBL/GenBank/DDBJ databases">
        <authorList>
            <person name="Afonso C.L."/>
            <person name="Miller P.J."/>
            <person name="Scott M.A."/>
            <person name="Spackman E."/>
            <person name="Goraichik I."/>
            <person name="Dimitrov K.M."/>
            <person name="Suarez D.L."/>
            <person name="Swayne D.E."/>
        </authorList>
    </citation>
    <scope>NUCLEOTIDE SEQUENCE [LARGE SCALE GENOMIC DNA]</scope>
    <source>
        <strain evidence="4 5">DSM 5090</strain>
    </source>
</reference>
<dbReference type="AlphaFoldDB" id="A0A1W1ZL25"/>
<keyword evidence="2 3" id="KW-0040">ANK repeat</keyword>
<gene>
    <name evidence="4" type="ORF">SAMN04488500_1043</name>
</gene>
<keyword evidence="5" id="KW-1185">Reference proteome</keyword>
<sequence length="243" mass="25903">MIARLFMVGILVIALLLSGCGRSPEEARKDLSDKKIQYTEQSFVKAVEDNDANVVELFLEAGMSPNIITDNGNPLITAAASGNLEIMKLLIEKGADVNIKRKIVGKDKAELTPVLAVILGKGKGTDKQEAFKLLLDKGADLNVQFISKGFEATPLMMAVLQNDTEIIKLIVSKKIDINAADANTGLTALMLAVSNNNVDAVKELVAKGADVNRKDKKNGTALSVAKSNNNPEMISVLTNAGAK</sequence>
<evidence type="ECO:0000313" key="4">
    <source>
        <dbReference type="EMBL" id="SMC48751.1"/>
    </source>
</evidence>
<dbReference type="PANTHER" id="PTHR24126:SF14">
    <property type="entry name" value="ANK_REP_REGION DOMAIN-CONTAINING PROTEIN"/>
    <property type="match status" value="1"/>
</dbReference>
<dbReference type="EMBL" id="FWXI01000004">
    <property type="protein sequence ID" value="SMC48751.1"/>
    <property type="molecule type" value="Genomic_DNA"/>
</dbReference>
<feature type="repeat" description="ANK" evidence="3">
    <location>
        <begin position="184"/>
        <end position="216"/>
    </location>
</feature>
<keyword evidence="1" id="KW-0677">Repeat</keyword>
<feature type="repeat" description="ANK" evidence="3">
    <location>
        <begin position="70"/>
        <end position="102"/>
    </location>
</feature>
<dbReference type="SMART" id="SM00248">
    <property type="entry name" value="ANK"/>
    <property type="match status" value="5"/>
</dbReference>
<dbReference type="RefSeq" id="WP_176215404.1">
    <property type="nucleotide sequence ID" value="NZ_CP155572.1"/>
</dbReference>
<dbReference type="Pfam" id="PF12796">
    <property type="entry name" value="Ank_2"/>
    <property type="match status" value="2"/>
</dbReference>
<dbReference type="PROSITE" id="PS51257">
    <property type="entry name" value="PROKAR_LIPOPROTEIN"/>
    <property type="match status" value="1"/>
</dbReference>
<dbReference type="PROSITE" id="PS50088">
    <property type="entry name" value="ANK_REPEAT"/>
    <property type="match status" value="3"/>
</dbReference>
<evidence type="ECO:0000256" key="3">
    <source>
        <dbReference type="PROSITE-ProRule" id="PRU00023"/>
    </source>
</evidence>